<dbReference type="RefSeq" id="WP_244437165.1">
    <property type="nucleotide sequence ID" value="NZ_CP066351.1"/>
</dbReference>
<dbReference type="Gene3D" id="3.30.70.1060">
    <property type="entry name" value="Dimeric alpha+beta barrel"/>
    <property type="match status" value="1"/>
</dbReference>
<evidence type="ECO:0000313" key="3">
    <source>
        <dbReference type="Proteomes" id="UP001549291"/>
    </source>
</evidence>
<evidence type="ECO:0000313" key="2">
    <source>
        <dbReference type="EMBL" id="MET4721070.1"/>
    </source>
</evidence>
<proteinExistence type="predicted"/>
<keyword evidence="3" id="KW-1185">Reference proteome</keyword>
<accession>A0ABV2RVV2</accession>
<evidence type="ECO:0008006" key="4">
    <source>
        <dbReference type="Google" id="ProtNLM"/>
    </source>
</evidence>
<dbReference type="Proteomes" id="UP001549291">
    <property type="component" value="Unassembled WGS sequence"/>
</dbReference>
<reference evidence="2 3" key="1">
    <citation type="submission" date="2024-06" db="EMBL/GenBank/DDBJ databases">
        <title>Genomic Encyclopedia of Type Strains, Phase V (KMG-V): Genome sequencing to study the core and pangenomes of soil and plant-associated prokaryotes.</title>
        <authorList>
            <person name="Whitman W."/>
        </authorList>
    </citation>
    <scope>NUCLEOTIDE SEQUENCE [LARGE SCALE GENOMIC DNA]</scope>
    <source>
        <strain evidence="2 3">USDA 160</strain>
    </source>
</reference>
<dbReference type="EMBL" id="JBEPTQ010000002">
    <property type="protein sequence ID" value="MET4721070.1"/>
    <property type="molecule type" value="Genomic_DNA"/>
</dbReference>
<sequence>MTYSQIIRWPLRATLGAITLAMIVGAGEASAQGVDTAGVAAKLGPVTRVLAIGNLTPKATPAALPAVLAREVPATLELYLAGKIDGWYARPDQTGVVFILNVTTVEAAKALLDPLPLGQAGMMTFELTPIGPLQPLGRLLPLATK</sequence>
<feature type="chain" id="PRO_5046278173" description="Muconolactone isomerase domain-containing protein" evidence="1">
    <location>
        <begin position="32"/>
        <end position="145"/>
    </location>
</feature>
<dbReference type="InterPro" id="IPR011008">
    <property type="entry name" value="Dimeric_a/b-barrel"/>
</dbReference>
<protein>
    <recommendedName>
        <fullName evidence="4">Muconolactone isomerase domain-containing protein</fullName>
    </recommendedName>
</protein>
<name>A0ABV2RVV2_BRAJP</name>
<keyword evidence="1" id="KW-0732">Signal</keyword>
<comment type="caution">
    <text evidence="2">The sequence shown here is derived from an EMBL/GenBank/DDBJ whole genome shotgun (WGS) entry which is preliminary data.</text>
</comment>
<organism evidence="2 3">
    <name type="scientific">Bradyrhizobium japonicum</name>
    <dbReference type="NCBI Taxonomy" id="375"/>
    <lineage>
        <taxon>Bacteria</taxon>
        <taxon>Pseudomonadati</taxon>
        <taxon>Pseudomonadota</taxon>
        <taxon>Alphaproteobacteria</taxon>
        <taxon>Hyphomicrobiales</taxon>
        <taxon>Nitrobacteraceae</taxon>
        <taxon>Bradyrhizobium</taxon>
    </lineage>
</organism>
<dbReference type="SUPFAM" id="SSF54909">
    <property type="entry name" value="Dimeric alpha+beta barrel"/>
    <property type="match status" value="1"/>
</dbReference>
<evidence type="ECO:0000256" key="1">
    <source>
        <dbReference type="SAM" id="SignalP"/>
    </source>
</evidence>
<gene>
    <name evidence="2" type="ORF">ABIF63_005176</name>
</gene>
<feature type="signal peptide" evidence="1">
    <location>
        <begin position="1"/>
        <end position="31"/>
    </location>
</feature>